<reference evidence="2" key="1">
    <citation type="submission" date="2022-11" db="UniProtKB">
        <authorList>
            <consortium name="WormBaseParasite"/>
        </authorList>
    </citation>
    <scope>IDENTIFICATION</scope>
</reference>
<dbReference type="Proteomes" id="UP000887565">
    <property type="component" value="Unplaced"/>
</dbReference>
<proteinExistence type="predicted"/>
<protein>
    <submittedName>
        <fullName evidence="2">Uncharacterized protein</fullName>
    </submittedName>
</protein>
<organism evidence="1 2">
    <name type="scientific">Romanomermis culicivorax</name>
    <name type="common">Nematode worm</name>
    <dbReference type="NCBI Taxonomy" id="13658"/>
    <lineage>
        <taxon>Eukaryota</taxon>
        <taxon>Metazoa</taxon>
        <taxon>Ecdysozoa</taxon>
        <taxon>Nematoda</taxon>
        <taxon>Enoplea</taxon>
        <taxon>Dorylaimia</taxon>
        <taxon>Mermithida</taxon>
        <taxon>Mermithoidea</taxon>
        <taxon>Mermithidae</taxon>
        <taxon>Romanomermis</taxon>
    </lineage>
</organism>
<sequence length="78" mass="8754">MFSRLQKSSLLYMECSVGVLLNLGSYFQSDVTRIHFKTMYATISRKKVQHGKTESASPPITAAATILLLIFEQITTKL</sequence>
<dbReference type="WBParaSite" id="nRc.2.0.1.t02976-RA">
    <property type="protein sequence ID" value="nRc.2.0.1.t02976-RA"/>
    <property type="gene ID" value="nRc.2.0.1.g02976"/>
</dbReference>
<accession>A0A915HN94</accession>
<evidence type="ECO:0000313" key="1">
    <source>
        <dbReference type="Proteomes" id="UP000887565"/>
    </source>
</evidence>
<dbReference type="AlphaFoldDB" id="A0A915HN94"/>
<name>A0A915HN94_ROMCU</name>
<keyword evidence="1" id="KW-1185">Reference proteome</keyword>
<evidence type="ECO:0000313" key="2">
    <source>
        <dbReference type="WBParaSite" id="nRc.2.0.1.t02976-RA"/>
    </source>
</evidence>